<gene>
    <name evidence="10" type="ORF">JKP88DRAFT_270132</name>
</gene>
<dbReference type="SUPFAM" id="SSF53335">
    <property type="entry name" value="S-adenosyl-L-methionine-dependent methyltransferases"/>
    <property type="match status" value="1"/>
</dbReference>
<dbReference type="PANTHER" id="PTHR11006:SF53">
    <property type="entry name" value="PROTEIN ARGININE N-METHYLTRANSFERASE 3"/>
    <property type="match status" value="1"/>
</dbReference>
<dbReference type="CDD" id="cd02440">
    <property type="entry name" value="AdoMet_MTases"/>
    <property type="match status" value="1"/>
</dbReference>
<comment type="catalytic activity">
    <reaction evidence="5">
        <text>L-arginyl-[protein] + S-adenosyl-L-methionine = N(omega)-methyl-L-arginyl-[protein] + S-adenosyl-L-homocysteine + H(+)</text>
        <dbReference type="Rhea" id="RHEA:48100"/>
        <dbReference type="Rhea" id="RHEA-COMP:10532"/>
        <dbReference type="Rhea" id="RHEA-COMP:11990"/>
        <dbReference type="ChEBI" id="CHEBI:15378"/>
        <dbReference type="ChEBI" id="CHEBI:29965"/>
        <dbReference type="ChEBI" id="CHEBI:57856"/>
        <dbReference type="ChEBI" id="CHEBI:59789"/>
        <dbReference type="ChEBI" id="CHEBI:65280"/>
    </reaction>
    <physiologicalReaction direction="left-to-right" evidence="5">
        <dbReference type="Rhea" id="RHEA:48101"/>
    </physiologicalReaction>
</comment>
<evidence type="ECO:0000259" key="8">
    <source>
        <dbReference type="Pfam" id="PF13649"/>
    </source>
</evidence>
<evidence type="ECO:0000256" key="7">
    <source>
        <dbReference type="SAM" id="MobiDB-lite"/>
    </source>
</evidence>
<dbReference type="GO" id="GO:0005634">
    <property type="term" value="C:nucleus"/>
    <property type="evidence" value="ECO:0007669"/>
    <property type="project" value="TreeGrafter"/>
</dbReference>
<keyword evidence="11" id="KW-1185">Reference proteome</keyword>
<dbReference type="Pfam" id="PF13649">
    <property type="entry name" value="Methyltransf_25"/>
    <property type="match status" value="1"/>
</dbReference>
<comment type="caution">
    <text evidence="10">The sequence shown here is derived from an EMBL/GenBank/DDBJ whole genome shotgun (WGS) entry which is preliminary data.</text>
</comment>
<dbReference type="FunFam" id="3.40.50.150:FF:000003">
    <property type="entry name" value="Blast:Protein arginine N-methyltransferase 1"/>
    <property type="match status" value="1"/>
</dbReference>
<name>A0A836CCL3_9STRA</name>
<dbReference type="GO" id="GO:0032259">
    <property type="term" value="P:methylation"/>
    <property type="evidence" value="ECO:0007669"/>
    <property type="project" value="UniProtKB-KW"/>
</dbReference>
<evidence type="ECO:0000256" key="1">
    <source>
        <dbReference type="ARBA" id="ARBA00011925"/>
    </source>
</evidence>
<evidence type="ECO:0000259" key="9">
    <source>
        <dbReference type="Pfam" id="PF22528"/>
    </source>
</evidence>
<dbReference type="InterPro" id="IPR041698">
    <property type="entry name" value="Methyltransf_25"/>
</dbReference>
<evidence type="ECO:0000313" key="10">
    <source>
        <dbReference type="EMBL" id="KAG5180789.1"/>
    </source>
</evidence>
<sequence length="368" mass="40338">MSSAAGEKSSRAAKERKLNGHENGGSHKAGTEKHGQKEDLTSKDYYFDSYSHFGIHEEMIKDEVRTQSYLDAIENNKELIKGKVVLDVGCGTGILSMFCARVGAKHVIAIECSGIAKQAQAIIAANGLSQQVTLLHAKCEDVAALPGGFDKVDIIVSEWMGYFLLYESMLDTVLYCRDRWLKPGGLLLPDRASLKVAAIEDEQYRAEKIDFWDSVYGFDMKVIKEIALTEPLVDVVDPKTVLSNESAILDLDLSTCTKADLAFSSEFSLAFTRNDTVHALVSHFDCAFSRLPSPVSFSTAPDAPYTHWKQTVFYLRDPVSVCAGDTATGRITVSPNAGNARDLDIALTLTFQRSGGGTLSVSQDFRLR</sequence>
<dbReference type="PROSITE" id="PS51678">
    <property type="entry name" value="SAM_MT_PRMT"/>
    <property type="match status" value="1"/>
</dbReference>
<evidence type="ECO:0000256" key="6">
    <source>
        <dbReference type="PROSITE-ProRule" id="PRU01015"/>
    </source>
</evidence>
<dbReference type="Gene3D" id="2.70.160.11">
    <property type="entry name" value="Hnrnp arginine n-methyltransferase1"/>
    <property type="match status" value="1"/>
</dbReference>
<dbReference type="FunFam" id="2.70.160.11:FF:000001">
    <property type="entry name" value="Blast:Protein arginine N-methyltransferase 1"/>
    <property type="match status" value="1"/>
</dbReference>
<dbReference type="InterPro" id="IPR055135">
    <property type="entry name" value="PRMT_dom"/>
</dbReference>
<proteinExistence type="predicted"/>
<feature type="compositionally biased region" description="Basic and acidic residues" evidence="7">
    <location>
        <begin position="8"/>
        <end position="20"/>
    </location>
</feature>
<reference evidence="10" key="1">
    <citation type="submission" date="2021-02" db="EMBL/GenBank/DDBJ databases">
        <title>First Annotated Genome of the Yellow-green Alga Tribonema minus.</title>
        <authorList>
            <person name="Mahan K.M."/>
        </authorList>
    </citation>
    <scope>NUCLEOTIDE SEQUENCE</scope>
    <source>
        <strain evidence="10">UTEX B ZZ1240</strain>
    </source>
</reference>
<dbReference type="Proteomes" id="UP000664859">
    <property type="component" value="Unassembled WGS sequence"/>
</dbReference>
<dbReference type="InterPro" id="IPR025799">
    <property type="entry name" value="Arg_MeTrfase"/>
</dbReference>
<organism evidence="10 11">
    <name type="scientific">Tribonema minus</name>
    <dbReference type="NCBI Taxonomy" id="303371"/>
    <lineage>
        <taxon>Eukaryota</taxon>
        <taxon>Sar</taxon>
        <taxon>Stramenopiles</taxon>
        <taxon>Ochrophyta</taxon>
        <taxon>PX clade</taxon>
        <taxon>Xanthophyceae</taxon>
        <taxon>Tribonematales</taxon>
        <taxon>Tribonemataceae</taxon>
        <taxon>Tribonema</taxon>
    </lineage>
</organism>
<feature type="region of interest" description="Disordered" evidence="7">
    <location>
        <begin position="1"/>
        <end position="37"/>
    </location>
</feature>
<evidence type="ECO:0000313" key="11">
    <source>
        <dbReference type="Proteomes" id="UP000664859"/>
    </source>
</evidence>
<dbReference type="Gene3D" id="3.40.50.150">
    <property type="entry name" value="Vaccinia Virus protein VP39"/>
    <property type="match status" value="1"/>
</dbReference>
<dbReference type="EMBL" id="JAFCMP010000357">
    <property type="protein sequence ID" value="KAG5180789.1"/>
    <property type="molecule type" value="Genomic_DNA"/>
</dbReference>
<evidence type="ECO:0000256" key="4">
    <source>
        <dbReference type="ARBA" id="ARBA00022691"/>
    </source>
</evidence>
<dbReference type="AlphaFoldDB" id="A0A836CCL3"/>
<evidence type="ECO:0000256" key="5">
    <source>
        <dbReference type="ARBA" id="ARBA00049303"/>
    </source>
</evidence>
<feature type="domain" description="Methyltransferase" evidence="8">
    <location>
        <begin position="85"/>
        <end position="185"/>
    </location>
</feature>
<keyword evidence="4 6" id="KW-0949">S-adenosyl-L-methionine</keyword>
<protein>
    <recommendedName>
        <fullName evidence="1">type I protein arginine methyltransferase</fullName>
        <ecNumber evidence="1">2.1.1.319</ecNumber>
    </recommendedName>
</protein>
<dbReference type="EC" id="2.1.1.319" evidence="1"/>
<dbReference type="PANTHER" id="PTHR11006">
    <property type="entry name" value="PROTEIN ARGININE N-METHYLTRANSFERASE"/>
    <property type="match status" value="1"/>
</dbReference>
<keyword evidence="3 6" id="KW-0808">Transferase</keyword>
<dbReference type="GO" id="GO:0035242">
    <property type="term" value="F:protein-arginine omega-N asymmetric methyltransferase activity"/>
    <property type="evidence" value="ECO:0007669"/>
    <property type="project" value="UniProtKB-EC"/>
</dbReference>
<dbReference type="GO" id="GO:0042054">
    <property type="term" value="F:histone methyltransferase activity"/>
    <property type="evidence" value="ECO:0007669"/>
    <property type="project" value="TreeGrafter"/>
</dbReference>
<evidence type="ECO:0000256" key="2">
    <source>
        <dbReference type="ARBA" id="ARBA00022603"/>
    </source>
</evidence>
<accession>A0A836CCL3</accession>
<dbReference type="OrthoDB" id="7848332at2759"/>
<keyword evidence="2 6" id="KW-0489">Methyltransferase</keyword>
<dbReference type="Pfam" id="PF22528">
    <property type="entry name" value="PRMT_C"/>
    <property type="match status" value="1"/>
</dbReference>
<feature type="domain" description="Protein arginine N-methyltransferase" evidence="9">
    <location>
        <begin position="190"/>
        <end position="352"/>
    </location>
</feature>
<dbReference type="InterPro" id="IPR029063">
    <property type="entry name" value="SAM-dependent_MTases_sf"/>
</dbReference>
<evidence type="ECO:0000256" key="3">
    <source>
        <dbReference type="ARBA" id="ARBA00022679"/>
    </source>
</evidence>